<reference evidence="2" key="1">
    <citation type="submission" date="2023-06" db="EMBL/GenBank/DDBJ databases">
        <title>Genome-scale phylogeny and comparative genomics of the fungal order Sordariales.</title>
        <authorList>
            <consortium name="Lawrence Berkeley National Laboratory"/>
            <person name="Hensen N."/>
            <person name="Bonometti L."/>
            <person name="Westerberg I."/>
            <person name="Brannstrom I.O."/>
            <person name="Guillou S."/>
            <person name="Cros-Aarteil S."/>
            <person name="Calhoun S."/>
            <person name="Haridas S."/>
            <person name="Kuo A."/>
            <person name="Mondo S."/>
            <person name="Pangilinan J."/>
            <person name="Riley R."/>
            <person name="LaButti K."/>
            <person name="Andreopoulos B."/>
            <person name="Lipzen A."/>
            <person name="Chen C."/>
            <person name="Yanf M."/>
            <person name="Daum C."/>
            <person name="Ng V."/>
            <person name="Clum A."/>
            <person name="Steindorff A."/>
            <person name="Ohm R."/>
            <person name="Martin F."/>
            <person name="Silar P."/>
            <person name="Natvig D."/>
            <person name="Lalanne C."/>
            <person name="Gautier V."/>
            <person name="Ament-velasquez S.L."/>
            <person name="Kruys A."/>
            <person name="Hutchinson M.I."/>
            <person name="Powell A.J."/>
            <person name="Barry K."/>
            <person name="Miller A.N."/>
            <person name="Grigoriev I.V."/>
            <person name="Debuchy R."/>
            <person name="Gladieux P."/>
            <person name="Thoren M.H."/>
            <person name="Johannesson H."/>
        </authorList>
    </citation>
    <scope>NUCLEOTIDE SEQUENCE</scope>
    <source>
        <strain evidence="2">SMH3187-1</strain>
    </source>
</reference>
<keyword evidence="3" id="KW-1185">Reference proteome</keyword>
<keyword evidence="1" id="KW-0812">Transmembrane</keyword>
<keyword evidence="1" id="KW-0472">Membrane</keyword>
<evidence type="ECO:0000313" key="3">
    <source>
        <dbReference type="Proteomes" id="UP001172155"/>
    </source>
</evidence>
<sequence length="183" mass="20557">MQPAHAAKRPSGNRCSRSRLVSDVPVIRDLPSQNTSTVIPPLSPMAVHPHRVSQNTPLSSVDPCRHPPPRFESTSPDYNPCPSVDSVFEDVGAQCWAQVLVSRLLLLLFFFVVVVVLYTDLLAFITETTRYQAHIISLSRFIHCHSFFFSLLCSLPLLSNRLTDDQEKKKVGEEKKEITQEDG</sequence>
<dbReference type="EMBL" id="JAUKUD010000002">
    <property type="protein sequence ID" value="KAK0751113.1"/>
    <property type="molecule type" value="Genomic_DNA"/>
</dbReference>
<comment type="caution">
    <text evidence="2">The sequence shown here is derived from an EMBL/GenBank/DDBJ whole genome shotgun (WGS) entry which is preliminary data.</text>
</comment>
<evidence type="ECO:0000313" key="2">
    <source>
        <dbReference type="EMBL" id="KAK0751113.1"/>
    </source>
</evidence>
<feature type="transmembrane region" description="Helical" evidence="1">
    <location>
        <begin position="138"/>
        <end position="158"/>
    </location>
</feature>
<accession>A0AA40F4I4</accession>
<evidence type="ECO:0000256" key="1">
    <source>
        <dbReference type="SAM" id="Phobius"/>
    </source>
</evidence>
<name>A0AA40F4I4_9PEZI</name>
<dbReference type="Proteomes" id="UP001172155">
    <property type="component" value="Unassembled WGS sequence"/>
</dbReference>
<keyword evidence="1" id="KW-1133">Transmembrane helix</keyword>
<protein>
    <submittedName>
        <fullName evidence="2">Uncharacterized protein</fullName>
    </submittedName>
</protein>
<organism evidence="2 3">
    <name type="scientific">Schizothecium vesticola</name>
    <dbReference type="NCBI Taxonomy" id="314040"/>
    <lineage>
        <taxon>Eukaryota</taxon>
        <taxon>Fungi</taxon>
        <taxon>Dikarya</taxon>
        <taxon>Ascomycota</taxon>
        <taxon>Pezizomycotina</taxon>
        <taxon>Sordariomycetes</taxon>
        <taxon>Sordariomycetidae</taxon>
        <taxon>Sordariales</taxon>
        <taxon>Schizotheciaceae</taxon>
        <taxon>Schizothecium</taxon>
    </lineage>
</organism>
<dbReference type="AlphaFoldDB" id="A0AA40F4I4"/>
<feature type="transmembrane region" description="Helical" evidence="1">
    <location>
        <begin position="104"/>
        <end position="126"/>
    </location>
</feature>
<gene>
    <name evidence="2" type="ORF">B0T18DRAFT_63124</name>
</gene>
<proteinExistence type="predicted"/>